<name>A0A7S9D5V9_9BRAD</name>
<dbReference type="Proteomes" id="UP000594621">
    <property type="component" value="Chromosome"/>
</dbReference>
<dbReference type="RefSeq" id="WP_195801339.1">
    <property type="nucleotide sequence ID" value="NZ_CP061379.1"/>
</dbReference>
<dbReference type="EMBL" id="CP061379">
    <property type="protein sequence ID" value="QPF91779.1"/>
    <property type="molecule type" value="Genomic_DNA"/>
</dbReference>
<evidence type="ECO:0000313" key="1">
    <source>
        <dbReference type="EMBL" id="QPF91779.1"/>
    </source>
</evidence>
<organism evidence="1 2">
    <name type="scientific">Bradyrhizobium commune</name>
    <dbReference type="NCBI Taxonomy" id="83627"/>
    <lineage>
        <taxon>Bacteria</taxon>
        <taxon>Pseudomonadati</taxon>
        <taxon>Pseudomonadota</taxon>
        <taxon>Alphaproteobacteria</taxon>
        <taxon>Hyphomicrobiales</taxon>
        <taxon>Nitrobacteraceae</taxon>
        <taxon>Bradyrhizobium</taxon>
    </lineage>
</organism>
<reference evidence="1 2" key="1">
    <citation type="submission" date="2020-09" db="EMBL/GenBank/DDBJ databases">
        <title>Complete genomes of bradyrhizobia occurring on native shrubby legumes in Australia.</title>
        <authorList>
            <person name="Lafay B."/>
        </authorList>
    </citation>
    <scope>NUCLEOTIDE SEQUENCE [LARGE SCALE GENOMIC DNA]</scope>
    <source>
        <strain evidence="1 2">BDV5040</strain>
    </source>
</reference>
<gene>
    <name evidence="1" type="ORF">IC761_00285</name>
</gene>
<dbReference type="AlphaFoldDB" id="A0A7S9D5V9"/>
<protein>
    <submittedName>
        <fullName evidence="1">Uncharacterized protein</fullName>
    </submittedName>
</protein>
<sequence>MTINLLAAALVSYALLSPTGGQVQPAPKAALIKPAVRKPATVPPSAPIESGPCQIGVIPIAGIVFMVEKFGPITSLDRYSRVSVAAWALDDLVVSRVRAAAPGSSVRRIPFTKDELKSGGRDQPRLFASYRIASDIKDFVRLLATKVRCERYVVVHRHGGTQREFGIGISQYPLNGPVHLFAMMYVRVYDGATFALIKEAPALMTEDTFTERVMHNPLGGPSTELDRAMFPEKPADVVNNAVLRDGVRMMLTKSLDKTLPGLLQRAPQR</sequence>
<keyword evidence="2" id="KW-1185">Reference proteome</keyword>
<proteinExistence type="predicted"/>
<dbReference type="KEGG" id="bcou:IC761_00285"/>
<accession>A0A7S9D5V9</accession>
<evidence type="ECO:0000313" key="2">
    <source>
        <dbReference type="Proteomes" id="UP000594621"/>
    </source>
</evidence>